<comment type="caution">
    <text evidence="3">The sequence shown here is derived from an EMBL/GenBank/DDBJ whole genome shotgun (WGS) entry which is preliminary data.</text>
</comment>
<evidence type="ECO:0000313" key="3">
    <source>
        <dbReference type="EMBL" id="RIA93285.1"/>
    </source>
</evidence>
<feature type="compositionally biased region" description="Low complexity" evidence="2">
    <location>
        <begin position="301"/>
        <end position="310"/>
    </location>
</feature>
<feature type="compositionally biased region" description="Polar residues" evidence="2">
    <location>
        <begin position="258"/>
        <end position="281"/>
    </location>
</feature>
<organism evidence="3 4">
    <name type="scientific">Glomus cerebriforme</name>
    <dbReference type="NCBI Taxonomy" id="658196"/>
    <lineage>
        <taxon>Eukaryota</taxon>
        <taxon>Fungi</taxon>
        <taxon>Fungi incertae sedis</taxon>
        <taxon>Mucoromycota</taxon>
        <taxon>Glomeromycotina</taxon>
        <taxon>Glomeromycetes</taxon>
        <taxon>Glomerales</taxon>
        <taxon>Glomeraceae</taxon>
        <taxon>Glomus</taxon>
    </lineage>
</organism>
<evidence type="ECO:0000256" key="2">
    <source>
        <dbReference type="SAM" id="MobiDB-lite"/>
    </source>
</evidence>
<dbReference type="Proteomes" id="UP000265703">
    <property type="component" value="Unassembled WGS sequence"/>
</dbReference>
<name>A0A397TA52_9GLOM</name>
<sequence length="515" mass="57350">MYMCPNVMQQLSCALMTVLRETRQTYAGQILECENRNGQRIFVDSQYESFLMNFLRKSVLQFDRSIDQDFRSLSLSKLHVKSLISKRINDTLAISQKDKNMSDSEKLSKRQKLDKLIEKLVTQRMDKREKEIKKLENEKKDDVVRWLNPKSQSDGQTINDSTVYNSALSKLEKSQKILEAADILAFSIPEHSISKKESSLPQRNKNNNDHMDIDVVVIDSDSASEIDIENIPSKSILRKPSLDSSQLNPFSKRLKPSSIFSPNNIQLNGNSSSIQSNKNPHLSSSFLSESSTFPSSPPIPNSSSTAPNSSTGQTTNGSQYSQINYQYPNMTNGFRPFHNESEELNAALRSPTSSNGNKAVNVSQSSGIHLPSIQGLLEISNRASIQPPPPNPLPNVVVVESNSTIIQHSSFPTPLLPSFQNNPYYSYNQQQSMSRTTSPPDSSSPIQRHLINNTSTGSTSTNSRHYIPIAPSPITTTTGGGNRPPQTSTSTSIFTNNTTNHLTFPAAESDYQWKL</sequence>
<feature type="compositionally biased region" description="Low complexity" evidence="2">
    <location>
        <begin position="422"/>
        <end position="445"/>
    </location>
</feature>
<dbReference type="EMBL" id="QKYT01000107">
    <property type="protein sequence ID" value="RIA93285.1"/>
    <property type="molecule type" value="Genomic_DNA"/>
</dbReference>
<feature type="region of interest" description="Disordered" evidence="2">
    <location>
        <begin position="239"/>
        <end position="320"/>
    </location>
</feature>
<feature type="region of interest" description="Disordered" evidence="2">
    <location>
        <begin position="422"/>
        <end position="496"/>
    </location>
</feature>
<feature type="compositionally biased region" description="Polar residues" evidence="2">
    <location>
        <begin position="311"/>
        <end position="320"/>
    </location>
</feature>
<feature type="compositionally biased region" description="Low complexity" evidence="2">
    <location>
        <begin position="452"/>
        <end position="463"/>
    </location>
</feature>
<evidence type="ECO:0000313" key="4">
    <source>
        <dbReference type="Proteomes" id="UP000265703"/>
    </source>
</evidence>
<feature type="compositionally biased region" description="Low complexity" evidence="2">
    <location>
        <begin position="282"/>
        <end position="294"/>
    </location>
</feature>
<dbReference type="OrthoDB" id="2145297at2759"/>
<reference evidence="3 4" key="1">
    <citation type="submission" date="2018-06" db="EMBL/GenBank/DDBJ databases">
        <title>Comparative genomics reveals the genomic features of Rhizophagus irregularis, R. cerebriforme, R. diaphanum and Gigaspora rosea, and their symbiotic lifestyle signature.</title>
        <authorList>
            <person name="Morin E."/>
            <person name="San Clemente H."/>
            <person name="Chen E.C.H."/>
            <person name="De La Providencia I."/>
            <person name="Hainaut M."/>
            <person name="Kuo A."/>
            <person name="Kohler A."/>
            <person name="Murat C."/>
            <person name="Tang N."/>
            <person name="Roy S."/>
            <person name="Loubradou J."/>
            <person name="Henrissat B."/>
            <person name="Grigoriev I.V."/>
            <person name="Corradi N."/>
            <person name="Roux C."/>
            <person name="Martin F.M."/>
        </authorList>
    </citation>
    <scope>NUCLEOTIDE SEQUENCE [LARGE SCALE GENOMIC DNA]</scope>
    <source>
        <strain evidence="3 4">DAOM 227022</strain>
    </source>
</reference>
<proteinExistence type="predicted"/>
<gene>
    <name evidence="3" type="ORF">C1645_20437</name>
</gene>
<evidence type="ECO:0000256" key="1">
    <source>
        <dbReference type="SAM" id="Coils"/>
    </source>
</evidence>
<dbReference type="STRING" id="658196.A0A397TA52"/>
<feature type="coiled-coil region" evidence="1">
    <location>
        <begin position="118"/>
        <end position="145"/>
    </location>
</feature>
<accession>A0A397TA52</accession>
<keyword evidence="4" id="KW-1185">Reference proteome</keyword>
<protein>
    <submittedName>
        <fullName evidence="3">Uncharacterized protein</fullName>
    </submittedName>
</protein>
<feature type="compositionally biased region" description="Low complexity" evidence="2">
    <location>
        <begin position="487"/>
        <end position="496"/>
    </location>
</feature>
<dbReference type="AlphaFoldDB" id="A0A397TA52"/>
<keyword evidence="1" id="KW-0175">Coiled coil</keyword>